<dbReference type="Proteomes" id="UP000238479">
    <property type="component" value="Chromosome 7"/>
</dbReference>
<gene>
    <name evidence="1" type="ORF">RchiOBHm_Chr7g0214521</name>
</gene>
<dbReference type="Gene3D" id="2.40.50.140">
    <property type="entry name" value="Nucleic acid-binding proteins"/>
    <property type="match status" value="1"/>
</dbReference>
<reference evidence="1 2" key="1">
    <citation type="journal article" date="2018" name="Nat. Genet.">
        <title>The Rosa genome provides new insights in the design of modern roses.</title>
        <authorList>
            <person name="Bendahmane M."/>
        </authorList>
    </citation>
    <scope>NUCLEOTIDE SEQUENCE [LARGE SCALE GENOMIC DNA]</scope>
    <source>
        <strain evidence="2">cv. Old Blush</strain>
    </source>
</reference>
<proteinExistence type="predicted"/>
<dbReference type="EMBL" id="PDCK01000045">
    <property type="protein sequence ID" value="PRQ19192.1"/>
    <property type="molecule type" value="Genomic_DNA"/>
</dbReference>
<sequence length="119" mass="13462">MCLSLVDTSFSPETKARRKSFRVTLLIEDETDQAHAVLTGKEAEEICGISCEDLIIMKNCTNQRIIPQEILQLEGEIKLLKLKTGTKRDFLIKGVGIQRCSQVHANPRYRTNNFHAKSS</sequence>
<protein>
    <submittedName>
        <fullName evidence="1">Putative nucleic acid-binding protein</fullName>
    </submittedName>
</protein>
<keyword evidence="2" id="KW-1185">Reference proteome</keyword>
<evidence type="ECO:0000313" key="2">
    <source>
        <dbReference type="Proteomes" id="UP000238479"/>
    </source>
</evidence>
<organism evidence="1 2">
    <name type="scientific">Rosa chinensis</name>
    <name type="common">China rose</name>
    <dbReference type="NCBI Taxonomy" id="74649"/>
    <lineage>
        <taxon>Eukaryota</taxon>
        <taxon>Viridiplantae</taxon>
        <taxon>Streptophyta</taxon>
        <taxon>Embryophyta</taxon>
        <taxon>Tracheophyta</taxon>
        <taxon>Spermatophyta</taxon>
        <taxon>Magnoliopsida</taxon>
        <taxon>eudicotyledons</taxon>
        <taxon>Gunneridae</taxon>
        <taxon>Pentapetalae</taxon>
        <taxon>rosids</taxon>
        <taxon>fabids</taxon>
        <taxon>Rosales</taxon>
        <taxon>Rosaceae</taxon>
        <taxon>Rosoideae</taxon>
        <taxon>Rosoideae incertae sedis</taxon>
        <taxon>Rosa</taxon>
    </lineage>
</organism>
<name>A0A2P6PBA6_ROSCH</name>
<dbReference type="Gramene" id="PRQ19192">
    <property type="protein sequence ID" value="PRQ19192"/>
    <property type="gene ID" value="RchiOBHm_Chr7g0214521"/>
</dbReference>
<evidence type="ECO:0000313" key="1">
    <source>
        <dbReference type="EMBL" id="PRQ19192.1"/>
    </source>
</evidence>
<dbReference type="SUPFAM" id="SSF50249">
    <property type="entry name" value="Nucleic acid-binding proteins"/>
    <property type="match status" value="1"/>
</dbReference>
<comment type="caution">
    <text evidence="1">The sequence shown here is derived from an EMBL/GenBank/DDBJ whole genome shotgun (WGS) entry which is preliminary data.</text>
</comment>
<accession>A0A2P6PBA6</accession>
<dbReference type="AlphaFoldDB" id="A0A2P6PBA6"/>
<dbReference type="InterPro" id="IPR012340">
    <property type="entry name" value="NA-bd_OB-fold"/>
</dbReference>